<feature type="compositionally biased region" description="Basic and acidic residues" evidence="1">
    <location>
        <begin position="1"/>
        <end position="10"/>
    </location>
</feature>
<proteinExistence type="predicted"/>
<dbReference type="AlphaFoldDB" id="A0A0D3K6T8"/>
<organism evidence="2 3">
    <name type="scientific">Emiliania huxleyi (strain CCMP1516)</name>
    <dbReference type="NCBI Taxonomy" id="280463"/>
    <lineage>
        <taxon>Eukaryota</taxon>
        <taxon>Haptista</taxon>
        <taxon>Haptophyta</taxon>
        <taxon>Prymnesiophyceae</taxon>
        <taxon>Isochrysidales</taxon>
        <taxon>Noelaerhabdaceae</taxon>
        <taxon>Emiliania</taxon>
    </lineage>
</organism>
<dbReference type="PaxDb" id="2903-EOD31473"/>
<dbReference type="RefSeq" id="XP_005783902.1">
    <property type="nucleotide sequence ID" value="XM_005783845.1"/>
</dbReference>
<dbReference type="EnsemblProtists" id="EOD31473">
    <property type="protein sequence ID" value="EOD31473"/>
    <property type="gene ID" value="EMIHUDRAFT_231869"/>
</dbReference>
<feature type="region of interest" description="Disordered" evidence="1">
    <location>
        <begin position="176"/>
        <end position="209"/>
    </location>
</feature>
<dbReference type="OMA" id="SARIDWI"/>
<protein>
    <submittedName>
        <fullName evidence="2">Uncharacterized protein</fullName>
    </submittedName>
</protein>
<dbReference type="GeneID" id="17276746"/>
<dbReference type="Proteomes" id="UP000013827">
    <property type="component" value="Unassembled WGS sequence"/>
</dbReference>
<dbReference type="KEGG" id="ehx:EMIHUDRAFT_231869"/>
<reference evidence="2" key="2">
    <citation type="submission" date="2024-10" db="UniProtKB">
        <authorList>
            <consortium name="EnsemblProtists"/>
        </authorList>
    </citation>
    <scope>IDENTIFICATION</scope>
</reference>
<dbReference type="HOGENOM" id="CLU_377418_0_0_1"/>
<feature type="region of interest" description="Disordered" evidence="1">
    <location>
        <begin position="1"/>
        <end position="30"/>
    </location>
</feature>
<accession>A0A0D3K6T8</accession>
<name>A0A0D3K6T8_EMIH1</name>
<evidence type="ECO:0000313" key="2">
    <source>
        <dbReference type="EnsemblProtists" id="EOD31473"/>
    </source>
</evidence>
<evidence type="ECO:0000256" key="1">
    <source>
        <dbReference type="SAM" id="MobiDB-lite"/>
    </source>
</evidence>
<keyword evidence="3" id="KW-1185">Reference proteome</keyword>
<reference evidence="3" key="1">
    <citation type="journal article" date="2013" name="Nature">
        <title>Pan genome of the phytoplankton Emiliania underpins its global distribution.</title>
        <authorList>
            <person name="Read B.A."/>
            <person name="Kegel J."/>
            <person name="Klute M.J."/>
            <person name="Kuo A."/>
            <person name="Lefebvre S.C."/>
            <person name="Maumus F."/>
            <person name="Mayer C."/>
            <person name="Miller J."/>
            <person name="Monier A."/>
            <person name="Salamov A."/>
            <person name="Young J."/>
            <person name="Aguilar M."/>
            <person name="Claverie J.M."/>
            <person name="Frickenhaus S."/>
            <person name="Gonzalez K."/>
            <person name="Herman E.K."/>
            <person name="Lin Y.C."/>
            <person name="Napier J."/>
            <person name="Ogata H."/>
            <person name="Sarno A.F."/>
            <person name="Shmutz J."/>
            <person name="Schroeder D."/>
            <person name="de Vargas C."/>
            <person name="Verret F."/>
            <person name="von Dassow P."/>
            <person name="Valentin K."/>
            <person name="Van de Peer Y."/>
            <person name="Wheeler G."/>
            <person name="Dacks J.B."/>
            <person name="Delwiche C.F."/>
            <person name="Dyhrman S.T."/>
            <person name="Glockner G."/>
            <person name="John U."/>
            <person name="Richards T."/>
            <person name="Worden A.Z."/>
            <person name="Zhang X."/>
            <person name="Grigoriev I.V."/>
            <person name="Allen A.E."/>
            <person name="Bidle K."/>
            <person name="Borodovsky M."/>
            <person name="Bowler C."/>
            <person name="Brownlee C."/>
            <person name="Cock J.M."/>
            <person name="Elias M."/>
            <person name="Gladyshev V.N."/>
            <person name="Groth M."/>
            <person name="Guda C."/>
            <person name="Hadaegh A."/>
            <person name="Iglesias-Rodriguez M.D."/>
            <person name="Jenkins J."/>
            <person name="Jones B.M."/>
            <person name="Lawson T."/>
            <person name="Leese F."/>
            <person name="Lindquist E."/>
            <person name="Lobanov A."/>
            <person name="Lomsadze A."/>
            <person name="Malik S.B."/>
            <person name="Marsh M.E."/>
            <person name="Mackinder L."/>
            <person name="Mock T."/>
            <person name="Mueller-Roeber B."/>
            <person name="Pagarete A."/>
            <person name="Parker M."/>
            <person name="Probert I."/>
            <person name="Quesneville H."/>
            <person name="Raines C."/>
            <person name="Rensing S.A."/>
            <person name="Riano-Pachon D.M."/>
            <person name="Richier S."/>
            <person name="Rokitta S."/>
            <person name="Shiraiwa Y."/>
            <person name="Soanes D.M."/>
            <person name="van der Giezen M."/>
            <person name="Wahlund T.M."/>
            <person name="Williams B."/>
            <person name="Wilson W."/>
            <person name="Wolfe G."/>
            <person name="Wurch L.L."/>
        </authorList>
    </citation>
    <scope>NUCLEOTIDE SEQUENCE</scope>
</reference>
<sequence length="735" mass="79781">MSVPRGEGRAGEGTSLHPSAPPSRPDGSHARVVDAALTRAAEACGYEGVLGDAITARRARLPARMRGLGLRSLEEVAPAAFCACFVEAAERFLDRSTPGGGRERGFFQMLAPLFGHGAFELPYPNSPRLSRFLSGCTTNVNPLGAQLGQLTPTGESFKKAWEGMQREVRGEGVAGPLDVRAPEAGNGRAGSAGLQRQLTQQREQVKRNQLSRSILGLPHGDTRREAWLAVDSFSSAWVSSWPSAQNRCEAREFREIFCTYLGRESPAVRALVGKSIACSGRGPPRVCDAFGVQLGLATLNDRAHGNCHDDIFSRVIGDALHAGLRGKEEPREIFSAVIPPVTLNGTAGTRGKNGIVPDGRLHCKLRESRTARCTGTRGQAHPSVRWRGTTVQRGPEQPPAEHLLEGKTIHRGGPHYMSARARDDGQGGAVADRANLVQRDYEARAAALDAKPHVQAWNNGSRDAVSSVLRSFGTVRSLVVGAYAEASDDLHQLFDCVVESASKQHWRRIGARSAKEARSYFATTLRRAWGVHFAREFARHRIRRVVFVGAPRRQPGRPLATADGDWPLLSAGEHALSVAHEADLWRNWIPPCSAAEVVAAPEPLERITYCQFDLPMLRRGLLLHWSLSDQLLERQSLLLLGASVLVQTLSRSSARIDWIGGSVLALLLREAQKVAKEGACEAATAAGDERGPPSKAALEASVYLRRLEAKPEVYAGMEQLTETYFECIGHDSAED</sequence>
<evidence type="ECO:0000313" key="3">
    <source>
        <dbReference type="Proteomes" id="UP000013827"/>
    </source>
</evidence>
<feature type="compositionally biased region" description="Polar residues" evidence="1">
    <location>
        <begin position="194"/>
        <end position="209"/>
    </location>
</feature>